<dbReference type="InParanoid" id="M9SBL6"/>
<organism evidence="1 2">
    <name type="scientific">Methanomethylophilus alvi (strain Mx1201)</name>
    <dbReference type="NCBI Taxonomy" id="1236689"/>
    <lineage>
        <taxon>Archaea</taxon>
        <taxon>Methanobacteriati</taxon>
        <taxon>Thermoplasmatota</taxon>
        <taxon>Thermoplasmata</taxon>
        <taxon>Methanomassiliicoccales</taxon>
        <taxon>Methanomethylophilaceae</taxon>
        <taxon>Methanomethylophilus</taxon>
    </lineage>
</organism>
<dbReference type="AlphaFoldDB" id="M9SBL6"/>
<name>M9SBL6_METAX</name>
<evidence type="ECO:0000313" key="2">
    <source>
        <dbReference type="Proteomes" id="UP000012672"/>
    </source>
</evidence>
<reference evidence="1 2" key="1">
    <citation type="journal article" date="2012" name="J. Bacteriol.">
        <title>Genome sequence of 'Candidatus Methanomethylophilus alvus' Mx1201, a methanogenic archaeon from the human gut belonging to a seventh order of methanogens.</title>
        <authorList>
            <person name="Borrel G."/>
            <person name="Harris H.M."/>
            <person name="Tottey W."/>
            <person name="Mihajlovski A."/>
            <person name="Parisot N."/>
            <person name="Peyretaillade E."/>
            <person name="Peyret P."/>
            <person name="Gribaldo S."/>
            <person name="O'Toole P.W."/>
            <person name="Brugere J.F."/>
        </authorList>
    </citation>
    <scope>NUCLEOTIDE SEQUENCE [LARGE SCALE GENOMIC DNA]</scope>
    <source>
        <strain evidence="1 2">Mx1201</strain>
    </source>
</reference>
<sequence>MNVLIFDGPSAEWFDFIIRNRKGTFTHDYDIILGPVADDSVYDTLFLFESGYITREEAIVS</sequence>
<evidence type="ECO:0000313" key="1">
    <source>
        <dbReference type="EMBL" id="AGI85189.1"/>
    </source>
</evidence>
<dbReference type="STRING" id="1236689.MMALV_04470"/>
<dbReference type="KEGG" id="max:MMALV_04470"/>
<dbReference type="Proteomes" id="UP000012672">
    <property type="component" value="Chromosome"/>
</dbReference>
<dbReference type="HOGENOM" id="CLU_2911302_0_0_2"/>
<dbReference type="Pfam" id="PF13151">
    <property type="entry name" value="DUF3990"/>
    <property type="match status" value="1"/>
</dbReference>
<dbReference type="InterPro" id="IPR025051">
    <property type="entry name" value="DUF3990"/>
</dbReference>
<dbReference type="EMBL" id="CP004049">
    <property type="protein sequence ID" value="AGI85189.1"/>
    <property type="molecule type" value="Genomic_DNA"/>
</dbReference>
<keyword evidence="2" id="KW-1185">Reference proteome</keyword>
<accession>M9SBL6</accession>
<protein>
    <submittedName>
        <fullName evidence="1">Uncharacterized protein</fullName>
    </submittedName>
</protein>
<proteinExistence type="predicted"/>
<gene>
    <name evidence="1" type="ORF">MMALV_04470</name>
</gene>